<keyword evidence="2" id="KW-1185">Reference proteome</keyword>
<dbReference type="EMBL" id="UZAL01028953">
    <property type="protein sequence ID" value="VDP44842.1"/>
    <property type="molecule type" value="Genomic_DNA"/>
</dbReference>
<organism evidence="1 2">
    <name type="scientific">Schistosoma mattheei</name>
    <dbReference type="NCBI Taxonomy" id="31246"/>
    <lineage>
        <taxon>Eukaryota</taxon>
        <taxon>Metazoa</taxon>
        <taxon>Spiralia</taxon>
        <taxon>Lophotrochozoa</taxon>
        <taxon>Platyhelminthes</taxon>
        <taxon>Trematoda</taxon>
        <taxon>Digenea</taxon>
        <taxon>Strigeidida</taxon>
        <taxon>Schistosomatoidea</taxon>
        <taxon>Schistosomatidae</taxon>
        <taxon>Schistosoma</taxon>
    </lineage>
</organism>
<gene>
    <name evidence="1" type="ORF">SMTD_LOCUS8470</name>
</gene>
<dbReference type="Proteomes" id="UP000269396">
    <property type="component" value="Unassembled WGS sequence"/>
</dbReference>
<protein>
    <submittedName>
        <fullName evidence="1">Uncharacterized protein</fullName>
    </submittedName>
</protein>
<sequence length="81" mass="9513">MNDRHLVCKMLDDILATISNQAFKRKQNNQVKDSDLQFHYRILFNAKIPKPKPLKLPMSTIQHPKLSLKKMNNRKTLENIA</sequence>
<dbReference type="AlphaFoldDB" id="A0A183P284"/>
<proteinExistence type="predicted"/>
<accession>A0A183P284</accession>
<name>A0A183P284_9TREM</name>
<evidence type="ECO:0000313" key="1">
    <source>
        <dbReference type="EMBL" id="VDP44842.1"/>
    </source>
</evidence>
<reference evidence="1 2" key="1">
    <citation type="submission" date="2018-11" db="EMBL/GenBank/DDBJ databases">
        <authorList>
            <consortium name="Pathogen Informatics"/>
        </authorList>
    </citation>
    <scope>NUCLEOTIDE SEQUENCE [LARGE SCALE GENOMIC DNA]</scope>
    <source>
        <strain>Denwood</strain>
        <strain evidence="2">Zambia</strain>
    </source>
</reference>
<evidence type="ECO:0000313" key="2">
    <source>
        <dbReference type="Proteomes" id="UP000269396"/>
    </source>
</evidence>